<dbReference type="EMBL" id="CP003333">
    <property type="protein sequence ID" value="AFL68897.1"/>
    <property type="molecule type" value="Genomic_DNA"/>
</dbReference>
<dbReference type="Proteomes" id="UP000006176">
    <property type="component" value="Chromosome"/>
</dbReference>
<dbReference type="KEGG" id="sba:Sulba_1609"/>
<evidence type="ECO:0000313" key="2">
    <source>
        <dbReference type="EMBL" id="AFL68897.1"/>
    </source>
</evidence>
<sequence length="96" mass="10531">MFSRILFHFKEPKTTIGWAHGIMAILGAFALAYGSGMSLSTLLQGDAAMRLLPSMLLTPVMACGFGFWLLFSKTLLHVSIKIVLMALFNACIIAFF</sequence>
<dbReference type="PATRIC" id="fig|760154.4.peg.1612"/>
<dbReference type="HOGENOM" id="CLU_2412077_0_0_7"/>
<name>I3XY73_SULBS</name>
<dbReference type="RefSeq" id="WP_014769775.1">
    <property type="nucleotide sequence ID" value="NC_018002.1"/>
</dbReference>
<protein>
    <submittedName>
        <fullName evidence="2">Uncharacterized protein</fullName>
    </submittedName>
</protein>
<accession>I3XY73</accession>
<keyword evidence="3" id="KW-1185">Reference proteome</keyword>
<feature type="transmembrane region" description="Helical" evidence="1">
    <location>
        <begin position="21"/>
        <end position="39"/>
    </location>
</feature>
<keyword evidence="1" id="KW-0812">Transmembrane</keyword>
<keyword evidence="1" id="KW-0472">Membrane</keyword>
<feature type="transmembrane region" description="Helical" evidence="1">
    <location>
        <begin position="78"/>
        <end position="95"/>
    </location>
</feature>
<proteinExistence type="predicted"/>
<organism evidence="2 3">
    <name type="scientific">Sulfurospirillum barnesii (strain ATCC 700032 / DSM 10660 / SES-3)</name>
    <dbReference type="NCBI Taxonomy" id="760154"/>
    <lineage>
        <taxon>Bacteria</taxon>
        <taxon>Pseudomonadati</taxon>
        <taxon>Campylobacterota</taxon>
        <taxon>Epsilonproteobacteria</taxon>
        <taxon>Campylobacterales</taxon>
        <taxon>Sulfurospirillaceae</taxon>
        <taxon>Sulfurospirillum</taxon>
    </lineage>
</organism>
<feature type="transmembrane region" description="Helical" evidence="1">
    <location>
        <begin position="51"/>
        <end position="71"/>
    </location>
</feature>
<dbReference type="OrthoDB" id="5366078at2"/>
<dbReference type="STRING" id="760154.Sulba_1609"/>
<dbReference type="AlphaFoldDB" id="I3XY73"/>
<gene>
    <name evidence="2" type="ordered locus">Sulba_1609</name>
</gene>
<reference evidence="2 3" key="1">
    <citation type="submission" date="2012-06" db="EMBL/GenBank/DDBJ databases">
        <title>Complete sequence of Sulfurospirillum barnesii SES-3.</title>
        <authorList>
            <consortium name="US DOE Joint Genome Institute"/>
            <person name="Lucas S."/>
            <person name="Han J."/>
            <person name="Lapidus A."/>
            <person name="Cheng J.-F."/>
            <person name="Goodwin L."/>
            <person name="Pitluck S."/>
            <person name="Peters L."/>
            <person name="Ovchinnikova G."/>
            <person name="Lu M."/>
            <person name="Detter J.C."/>
            <person name="Han C."/>
            <person name="Tapia R."/>
            <person name="Land M."/>
            <person name="Hauser L."/>
            <person name="Kyrpides N."/>
            <person name="Ivanova N."/>
            <person name="Pagani I."/>
            <person name="Stolz J."/>
            <person name="Arkin A."/>
            <person name="Dehal P."/>
            <person name="Oremland R."/>
            <person name="Saltikov C."/>
            <person name="Basu P."/>
            <person name="Hollibaugh J."/>
            <person name="Newman D."/>
            <person name="Stolyar S."/>
            <person name="Hazen T."/>
            <person name="Woyke T."/>
        </authorList>
    </citation>
    <scope>NUCLEOTIDE SEQUENCE [LARGE SCALE GENOMIC DNA]</scope>
    <source>
        <strain evidence="3">ATCC 700032 / DSM 10660 / SES-3</strain>
    </source>
</reference>
<keyword evidence="1" id="KW-1133">Transmembrane helix</keyword>
<evidence type="ECO:0000313" key="3">
    <source>
        <dbReference type="Proteomes" id="UP000006176"/>
    </source>
</evidence>
<evidence type="ECO:0000256" key="1">
    <source>
        <dbReference type="SAM" id="Phobius"/>
    </source>
</evidence>